<keyword evidence="2 5" id="KW-0349">Heme</keyword>
<evidence type="ECO:0000256" key="5">
    <source>
        <dbReference type="PIRSR" id="PIRSR601486-1"/>
    </source>
</evidence>
<evidence type="ECO:0000313" key="7">
    <source>
        <dbReference type="Proteomes" id="UP000198757"/>
    </source>
</evidence>
<feature type="binding site" description="distal binding residue" evidence="5">
    <location>
        <position position="87"/>
    </location>
    <ligand>
        <name>heme</name>
        <dbReference type="ChEBI" id="CHEBI:30413"/>
    </ligand>
    <ligandPart>
        <name>Fe</name>
        <dbReference type="ChEBI" id="CHEBI:18248"/>
    </ligandPart>
</feature>
<dbReference type="CDD" id="cd08916">
    <property type="entry name" value="TrHb3_P"/>
    <property type="match status" value="1"/>
</dbReference>
<dbReference type="InterPro" id="IPR012292">
    <property type="entry name" value="Globin/Proto"/>
</dbReference>
<dbReference type="GO" id="GO:0019825">
    <property type="term" value="F:oxygen binding"/>
    <property type="evidence" value="ECO:0007669"/>
    <property type="project" value="InterPro"/>
</dbReference>
<dbReference type="InterPro" id="IPR009050">
    <property type="entry name" value="Globin-like_sf"/>
</dbReference>
<accession>A0A1G6T4C0</accession>
<dbReference type="STRING" id="1285928.SAMN04487894_10787"/>
<dbReference type="Pfam" id="PF01152">
    <property type="entry name" value="Bac_globin"/>
    <property type="match status" value="1"/>
</dbReference>
<dbReference type="GO" id="GO:0020037">
    <property type="term" value="F:heme binding"/>
    <property type="evidence" value="ECO:0007669"/>
    <property type="project" value="InterPro"/>
</dbReference>
<name>A0A1G6T4C0_NIADE</name>
<proteinExistence type="predicted"/>
<keyword evidence="1" id="KW-0813">Transport</keyword>
<reference evidence="7" key="1">
    <citation type="submission" date="2016-10" db="EMBL/GenBank/DDBJ databases">
        <authorList>
            <person name="Varghese N."/>
            <person name="Submissions S."/>
        </authorList>
    </citation>
    <scope>NUCLEOTIDE SEQUENCE [LARGE SCALE GENOMIC DNA]</scope>
    <source>
        <strain evidence="7">DSM 25811 / CCM 8410 / LMG 26954 / E90</strain>
    </source>
</reference>
<dbReference type="InterPro" id="IPR001486">
    <property type="entry name" value="Hemoglobin_trunc"/>
</dbReference>
<keyword evidence="4 5" id="KW-0408">Iron</keyword>
<protein>
    <submittedName>
        <fullName evidence="6">Hemoglobin</fullName>
    </submittedName>
</protein>
<organism evidence="6 7">
    <name type="scientific">Niabella drilacis (strain DSM 25811 / CCM 8410 / CCUG 62505 / LMG 26954 / E90)</name>
    <dbReference type="NCBI Taxonomy" id="1285928"/>
    <lineage>
        <taxon>Bacteria</taxon>
        <taxon>Pseudomonadati</taxon>
        <taxon>Bacteroidota</taxon>
        <taxon>Chitinophagia</taxon>
        <taxon>Chitinophagales</taxon>
        <taxon>Chitinophagaceae</taxon>
        <taxon>Niabella</taxon>
    </lineage>
</organism>
<evidence type="ECO:0000313" key="6">
    <source>
        <dbReference type="EMBL" id="SDD23831.1"/>
    </source>
</evidence>
<evidence type="ECO:0000256" key="3">
    <source>
        <dbReference type="ARBA" id="ARBA00022723"/>
    </source>
</evidence>
<dbReference type="AlphaFoldDB" id="A0A1G6T4C0"/>
<gene>
    <name evidence="6" type="ORF">SAMN04487894_10787</name>
</gene>
<sequence length="147" mass="17319">MDLILFDTISFNELEMTEGKKEITTIGDIRLLVDQFYTRIREDQLVGPVFDAVIRDQWPRHLEKMYTFWETVLLGNHTYFGSPFPPHAKLLIGAQHFNTWLKLWYETLDAYFYGPLAEEAKWRADKMAAMFLSKIEYYQGTGKTPLI</sequence>
<dbReference type="Gene3D" id="1.10.490.10">
    <property type="entry name" value="Globins"/>
    <property type="match status" value="1"/>
</dbReference>
<dbReference type="GO" id="GO:0046872">
    <property type="term" value="F:metal ion binding"/>
    <property type="evidence" value="ECO:0007669"/>
    <property type="project" value="UniProtKB-KW"/>
</dbReference>
<dbReference type="Proteomes" id="UP000198757">
    <property type="component" value="Unassembled WGS sequence"/>
</dbReference>
<evidence type="ECO:0000256" key="1">
    <source>
        <dbReference type="ARBA" id="ARBA00022448"/>
    </source>
</evidence>
<dbReference type="EMBL" id="FMZO01000007">
    <property type="protein sequence ID" value="SDD23831.1"/>
    <property type="molecule type" value="Genomic_DNA"/>
</dbReference>
<dbReference type="SUPFAM" id="SSF46458">
    <property type="entry name" value="Globin-like"/>
    <property type="match status" value="1"/>
</dbReference>
<evidence type="ECO:0000256" key="2">
    <source>
        <dbReference type="ARBA" id="ARBA00022617"/>
    </source>
</evidence>
<keyword evidence="3 5" id="KW-0479">Metal-binding</keyword>
<keyword evidence="7" id="KW-1185">Reference proteome</keyword>
<evidence type="ECO:0000256" key="4">
    <source>
        <dbReference type="ARBA" id="ARBA00023004"/>
    </source>
</evidence>